<dbReference type="Pfam" id="PF01926">
    <property type="entry name" value="MMR_HSR1"/>
    <property type="match status" value="1"/>
</dbReference>
<dbReference type="EMBL" id="CAJJDO010000240">
    <property type="protein sequence ID" value="CAD8214699.1"/>
    <property type="molecule type" value="Genomic_DNA"/>
</dbReference>
<sequence length="466" mass="53726">MNKKHKQIVLIGFIGCGKTTLFNKICNTDCKVKQGGESVTRQVFLKESSNGQGFRVLDTPGFGSSNNKIEHAVGVLNALTEGPLNQIFLVVKWERLGLMRNYIKNMVQIFMRYRNLVTLAVTHMDTADKETLEKDKLEFVNAMKTFGLNSFVYFSKNDTSKQICQDIDKILIKTELQNVELTETEFYSHFDLIEYINDLEMDLEIAKGQIITNFNKISKVIIKFIGEFNKQHEDMSNIMHCLALEVKKIAEQQISEFEVKNNDIFSKLYEQCSDPVTAYLVDFALKKELMEQVDHIVKLTQQKIRQDEKHFFNFIKACPNCGVIWLKVAGCEGKTNCGNFPEEDEYFQNYKYTQKYVFEISEKGVKFQERTNTNQQNASQTSQKTTKLSKDGKQGIIRKGCGAPLTWSEIPPLNEFQIKELIDPGIVDYLAYEIPKEELKKRTKVAKESLKQRVEQAKDQLKVVRL</sequence>
<feature type="region of interest" description="Disordered" evidence="1">
    <location>
        <begin position="370"/>
        <end position="389"/>
    </location>
</feature>
<feature type="compositionally biased region" description="Low complexity" evidence="1">
    <location>
        <begin position="371"/>
        <end position="386"/>
    </location>
</feature>
<evidence type="ECO:0000259" key="2">
    <source>
        <dbReference type="Pfam" id="PF01926"/>
    </source>
</evidence>
<dbReference type="InterPro" id="IPR006073">
    <property type="entry name" value="GTP-bd"/>
</dbReference>
<dbReference type="GO" id="GO:0005525">
    <property type="term" value="F:GTP binding"/>
    <property type="evidence" value="ECO:0007669"/>
    <property type="project" value="InterPro"/>
</dbReference>
<protein>
    <recommendedName>
        <fullName evidence="2">G domain-containing protein</fullName>
    </recommendedName>
</protein>
<evidence type="ECO:0000256" key="1">
    <source>
        <dbReference type="SAM" id="MobiDB-lite"/>
    </source>
</evidence>
<dbReference type="AlphaFoldDB" id="A0A8S1YL83"/>
<accession>A0A8S1YL83</accession>
<name>A0A8S1YL83_9CILI</name>
<reference evidence="3" key="1">
    <citation type="submission" date="2021-01" db="EMBL/GenBank/DDBJ databases">
        <authorList>
            <consortium name="Genoscope - CEA"/>
            <person name="William W."/>
        </authorList>
    </citation>
    <scope>NUCLEOTIDE SEQUENCE</scope>
</reference>
<evidence type="ECO:0000313" key="4">
    <source>
        <dbReference type="Proteomes" id="UP000689195"/>
    </source>
</evidence>
<dbReference type="OrthoDB" id="8954335at2759"/>
<organism evidence="3 4">
    <name type="scientific">Paramecium pentaurelia</name>
    <dbReference type="NCBI Taxonomy" id="43138"/>
    <lineage>
        <taxon>Eukaryota</taxon>
        <taxon>Sar</taxon>
        <taxon>Alveolata</taxon>
        <taxon>Ciliophora</taxon>
        <taxon>Intramacronucleata</taxon>
        <taxon>Oligohymenophorea</taxon>
        <taxon>Peniculida</taxon>
        <taxon>Parameciidae</taxon>
        <taxon>Paramecium</taxon>
    </lineage>
</organism>
<evidence type="ECO:0000313" key="3">
    <source>
        <dbReference type="EMBL" id="CAD8214699.1"/>
    </source>
</evidence>
<keyword evidence="4" id="KW-1185">Reference proteome</keyword>
<proteinExistence type="predicted"/>
<dbReference type="Proteomes" id="UP000689195">
    <property type="component" value="Unassembled WGS sequence"/>
</dbReference>
<gene>
    <name evidence="3" type="ORF">PPENT_87.1.T2400002</name>
</gene>
<feature type="domain" description="G" evidence="2">
    <location>
        <begin position="7"/>
        <end position="92"/>
    </location>
</feature>
<comment type="caution">
    <text evidence="3">The sequence shown here is derived from an EMBL/GenBank/DDBJ whole genome shotgun (WGS) entry which is preliminary data.</text>
</comment>